<feature type="domain" description="Lon protease AAA" evidence="1">
    <location>
        <begin position="135"/>
        <end position="267"/>
    </location>
</feature>
<accession>A0A0F9APK9</accession>
<reference evidence="2" key="1">
    <citation type="journal article" date="2015" name="Nature">
        <title>Complex archaea that bridge the gap between prokaryotes and eukaryotes.</title>
        <authorList>
            <person name="Spang A."/>
            <person name="Saw J.H."/>
            <person name="Jorgensen S.L."/>
            <person name="Zaremba-Niedzwiedzka K."/>
            <person name="Martijn J."/>
            <person name="Lind A.E."/>
            <person name="van Eijk R."/>
            <person name="Schleper C."/>
            <person name="Guy L."/>
            <person name="Ettema T.J."/>
        </authorList>
    </citation>
    <scope>NUCLEOTIDE SEQUENCE</scope>
</reference>
<dbReference type="SUPFAM" id="SSF52540">
    <property type="entry name" value="P-loop containing nucleoside triphosphate hydrolases"/>
    <property type="match status" value="1"/>
</dbReference>
<proteinExistence type="predicted"/>
<gene>
    <name evidence="2" type="ORF">LCGC14_2546790</name>
</gene>
<dbReference type="Gene3D" id="3.40.50.300">
    <property type="entry name" value="P-loop containing nucleotide triphosphate hydrolases"/>
    <property type="match status" value="1"/>
</dbReference>
<dbReference type="InterPro" id="IPR041699">
    <property type="entry name" value="AAA_32"/>
</dbReference>
<dbReference type="EMBL" id="LAZR01041698">
    <property type="protein sequence ID" value="KKL11340.1"/>
    <property type="molecule type" value="Genomic_DNA"/>
</dbReference>
<dbReference type="Gene3D" id="1.10.8.60">
    <property type="match status" value="1"/>
</dbReference>
<feature type="non-terminal residue" evidence="2">
    <location>
        <position position="316"/>
    </location>
</feature>
<dbReference type="Pfam" id="PF13654">
    <property type="entry name" value="AAA_32"/>
    <property type="match status" value="1"/>
</dbReference>
<dbReference type="AlphaFoldDB" id="A0A0F9APK9"/>
<comment type="caution">
    <text evidence="2">The sequence shown here is derived from an EMBL/GenBank/DDBJ whole genome shotgun (WGS) entry which is preliminary data.</text>
</comment>
<dbReference type="InterPro" id="IPR027417">
    <property type="entry name" value="P-loop_NTPase"/>
</dbReference>
<protein>
    <recommendedName>
        <fullName evidence="1">Lon protease AAA domain-containing protein</fullName>
    </recommendedName>
</protein>
<evidence type="ECO:0000259" key="1">
    <source>
        <dbReference type="Pfam" id="PF13654"/>
    </source>
</evidence>
<sequence length="316" mass="35971">MTDVLLGLILLVLLYPYVDRALTLTQRLSDYMVNLGANPDKVSVLPMTVDTNTLFNNFDENDPFGSLDDLIKKYVSSDKIKQYLGCIKANIVENVESFRETEHGPEMRLPGLNIEEKEIPWEKYKVNILVSGENKGAPVIFEPNPTYYNLFGRLEYSAKLGAMVTNFTMIKPGAIHRANGGYLILNALDLLVNFMSYDTLKRVLKTRESHIENIGDQFRIIPVATLNPEPVPVDVKVVLIGNRYIYNLLLLLDEDFRKLFKVKADFQIDMSRSLDHTEKYASLVSARCRQENLKHFDPSGVAKIVEYGTRLAEDKE</sequence>
<name>A0A0F9APK9_9ZZZZ</name>
<evidence type="ECO:0000313" key="2">
    <source>
        <dbReference type="EMBL" id="KKL11340.1"/>
    </source>
</evidence>
<organism evidence="2">
    <name type="scientific">marine sediment metagenome</name>
    <dbReference type="NCBI Taxonomy" id="412755"/>
    <lineage>
        <taxon>unclassified sequences</taxon>
        <taxon>metagenomes</taxon>
        <taxon>ecological metagenomes</taxon>
    </lineage>
</organism>